<dbReference type="Gene3D" id="3.30.70.100">
    <property type="match status" value="1"/>
</dbReference>
<dbReference type="Pfam" id="PF00403">
    <property type="entry name" value="HMA"/>
    <property type="match status" value="1"/>
</dbReference>
<protein>
    <submittedName>
        <fullName evidence="2">COPPER-TRANSPORTING ATPASE PAA2 CHLOROPLASTIC</fullName>
    </submittedName>
</protein>
<evidence type="ECO:0000313" key="2">
    <source>
        <dbReference type="EMBL" id="KAJ6732543.1"/>
    </source>
</evidence>
<keyword evidence="3" id="KW-1185">Reference proteome</keyword>
<dbReference type="GO" id="GO:0046872">
    <property type="term" value="F:metal ion binding"/>
    <property type="evidence" value="ECO:0007669"/>
    <property type="project" value="InterPro"/>
</dbReference>
<proteinExistence type="predicted"/>
<reference evidence="2" key="2">
    <citation type="journal article" date="2023" name="Int. J. Mol. Sci.">
        <title>De Novo Assembly and Annotation of 11 Diverse Shrub Willow (Salix) Genomes Reveals Novel Gene Organization in Sex-Linked Regions.</title>
        <authorList>
            <person name="Hyden B."/>
            <person name="Feng K."/>
            <person name="Yates T.B."/>
            <person name="Jawdy S."/>
            <person name="Cereghino C."/>
            <person name="Smart L.B."/>
            <person name="Muchero W."/>
        </authorList>
    </citation>
    <scope>NUCLEOTIDE SEQUENCE</scope>
    <source>
        <tissue evidence="2">Shoot tip</tissue>
    </source>
</reference>
<dbReference type="SUPFAM" id="SSF55008">
    <property type="entry name" value="HMA, heavy metal-associated domain"/>
    <property type="match status" value="1"/>
</dbReference>
<evidence type="ECO:0000259" key="1">
    <source>
        <dbReference type="PROSITE" id="PS50846"/>
    </source>
</evidence>
<dbReference type="InterPro" id="IPR006121">
    <property type="entry name" value="HMA_dom"/>
</dbReference>
<accession>A0A9Q0UMA7</accession>
<organism evidence="2 3">
    <name type="scientific">Salix purpurea</name>
    <name type="common">Purple osier willow</name>
    <dbReference type="NCBI Taxonomy" id="77065"/>
    <lineage>
        <taxon>Eukaryota</taxon>
        <taxon>Viridiplantae</taxon>
        <taxon>Streptophyta</taxon>
        <taxon>Embryophyta</taxon>
        <taxon>Tracheophyta</taxon>
        <taxon>Spermatophyta</taxon>
        <taxon>Magnoliopsida</taxon>
        <taxon>eudicotyledons</taxon>
        <taxon>Gunneridae</taxon>
        <taxon>Pentapetalae</taxon>
        <taxon>rosids</taxon>
        <taxon>fabids</taxon>
        <taxon>Malpighiales</taxon>
        <taxon>Salicaceae</taxon>
        <taxon>Saliceae</taxon>
        <taxon>Salix</taxon>
    </lineage>
</organism>
<sequence length="217" mass="23892">MTNNLLLVVSPKPKLCFARTSNFNFDRVRFNGHLSKRRRMALRPHAFPKFTLSSSLQTETDLQDAAFQAPKNNNDNSPILLDVTGMMCGACVSRVKSILSADERVESAVVNMLTETAAVKLKPEALLEGEASASIENVKKWKDMVKKKEELIVTSRNRVFFAWTLVALCCGSHASHISHSLGIHVGHGPVMEVLHNSYVKGGLALGSLFGTRKRLAC</sequence>
<name>A0A9Q0UMA7_SALPP</name>
<dbReference type="EMBL" id="JAPFFK010000012">
    <property type="protein sequence ID" value="KAJ6732543.1"/>
    <property type="molecule type" value="Genomic_DNA"/>
</dbReference>
<gene>
    <name evidence="2" type="ORF">OIU79_003607</name>
</gene>
<dbReference type="CDD" id="cd00371">
    <property type="entry name" value="HMA"/>
    <property type="match status" value="1"/>
</dbReference>
<dbReference type="AlphaFoldDB" id="A0A9Q0UMA7"/>
<comment type="caution">
    <text evidence="2">The sequence shown here is derived from an EMBL/GenBank/DDBJ whole genome shotgun (WGS) entry which is preliminary data.</text>
</comment>
<reference evidence="2" key="1">
    <citation type="submission" date="2022-11" db="EMBL/GenBank/DDBJ databases">
        <authorList>
            <person name="Hyden B.L."/>
            <person name="Feng K."/>
            <person name="Yates T."/>
            <person name="Jawdy S."/>
            <person name="Smart L.B."/>
            <person name="Muchero W."/>
        </authorList>
    </citation>
    <scope>NUCLEOTIDE SEQUENCE</scope>
    <source>
        <tissue evidence="2">Shoot tip</tissue>
    </source>
</reference>
<feature type="domain" description="HMA" evidence="1">
    <location>
        <begin position="77"/>
        <end position="149"/>
    </location>
</feature>
<dbReference type="InterPro" id="IPR036163">
    <property type="entry name" value="HMA_dom_sf"/>
</dbReference>
<dbReference type="PROSITE" id="PS50846">
    <property type="entry name" value="HMA_2"/>
    <property type="match status" value="1"/>
</dbReference>
<dbReference type="Proteomes" id="UP001151532">
    <property type="component" value="Chromosome 18"/>
</dbReference>
<evidence type="ECO:0000313" key="3">
    <source>
        <dbReference type="Proteomes" id="UP001151532"/>
    </source>
</evidence>
<dbReference type="OrthoDB" id="432719at2759"/>